<feature type="domain" description="CBS" evidence="10">
    <location>
        <begin position="199"/>
        <end position="255"/>
    </location>
</feature>
<dbReference type="InterPro" id="IPR006667">
    <property type="entry name" value="SLC41_membr_dom"/>
</dbReference>
<dbReference type="RefSeq" id="WP_128700831.1">
    <property type="nucleotide sequence ID" value="NZ_CP019384.1"/>
</dbReference>
<dbReference type="SUPFAM" id="SSF54631">
    <property type="entry name" value="CBS-domain pair"/>
    <property type="match status" value="1"/>
</dbReference>
<comment type="similarity">
    <text evidence="2 9">Belongs to the SLC41A transporter family.</text>
</comment>
<keyword evidence="3 9" id="KW-0813">Transport</keyword>
<dbReference type="NCBIfam" id="TIGR00400">
    <property type="entry name" value="mgtE"/>
    <property type="match status" value="1"/>
</dbReference>
<dbReference type="KEGG" id="vai:BU251_09075"/>
<dbReference type="SMART" id="SM00116">
    <property type="entry name" value="CBS"/>
    <property type="match status" value="2"/>
</dbReference>
<dbReference type="Gene3D" id="1.10.357.20">
    <property type="entry name" value="SLC41 divalent cation transporters, integral membrane domain"/>
    <property type="match status" value="1"/>
</dbReference>
<dbReference type="Pfam" id="PF01769">
    <property type="entry name" value="MgtE"/>
    <property type="match status" value="1"/>
</dbReference>
<evidence type="ECO:0000313" key="11">
    <source>
        <dbReference type="EMBL" id="QAT17864.1"/>
    </source>
</evidence>
<dbReference type="InterPro" id="IPR038076">
    <property type="entry name" value="MgtE_N_sf"/>
</dbReference>
<keyword evidence="6 9" id="KW-1133">Transmembrane helix</keyword>
<proteinExistence type="inferred from homology"/>
<comment type="caution">
    <text evidence="9">Lacks conserved residue(s) required for the propagation of feature annotation.</text>
</comment>
<dbReference type="EMBL" id="CP019384">
    <property type="protein sequence ID" value="QAT17864.1"/>
    <property type="molecule type" value="Genomic_DNA"/>
</dbReference>
<dbReference type="Proteomes" id="UP000287243">
    <property type="component" value="Chromosome"/>
</dbReference>
<dbReference type="GO" id="GO:0005886">
    <property type="term" value="C:plasma membrane"/>
    <property type="evidence" value="ECO:0007669"/>
    <property type="project" value="UniProtKB-SubCell"/>
</dbReference>
<name>A0A410P7D3_VELA1</name>
<dbReference type="Pfam" id="PF03448">
    <property type="entry name" value="MgtE_N"/>
    <property type="match status" value="1"/>
</dbReference>
<dbReference type="GO" id="GO:0015095">
    <property type="term" value="F:magnesium ion transmembrane transporter activity"/>
    <property type="evidence" value="ECO:0007669"/>
    <property type="project" value="UniProtKB-UniRule"/>
</dbReference>
<dbReference type="Pfam" id="PF00571">
    <property type="entry name" value="CBS"/>
    <property type="match status" value="2"/>
</dbReference>
<keyword evidence="5 9" id="KW-0460">Magnesium</keyword>
<protein>
    <recommendedName>
        <fullName evidence="9">Magnesium transporter MgtE</fullName>
    </recommendedName>
</protein>
<feature type="transmembrane region" description="Helical" evidence="9">
    <location>
        <begin position="422"/>
        <end position="440"/>
    </location>
</feature>
<dbReference type="OrthoDB" id="9790355at2"/>
<dbReference type="InterPro" id="IPR006669">
    <property type="entry name" value="MgtE_transporter"/>
</dbReference>
<evidence type="ECO:0000313" key="12">
    <source>
        <dbReference type="Proteomes" id="UP000287243"/>
    </source>
</evidence>
<evidence type="ECO:0000256" key="8">
    <source>
        <dbReference type="PROSITE-ProRule" id="PRU00703"/>
    </source>
</evidence>
<feature type="domain" description="CBS" evidence="10">
    <location>
        <begin position="135"/>
        <end position="198"/>
    </location>
</feature>
<gene>
    <name evidence="11" type="ORF">BU251_09075</name>
</gene>
<dbReference type="AlphaFoldDB" id="A0A410P7D3"/>
<evidence type="ECO:0000256" key="4">
    <source>
        <dbReference type="ARBA" id="ARBA00022692"/>
    </source>
</evidence>
<feature type="transmembrane region" description="Helical" evidence="9">
    <location>
        <begin position="389"/>
        <end position="410"/>
    </location>
</feature>
<sequence length="450" mass="51296">MNKKIIKKAEELITQRKLSELKEIIPQHPEDIAYFIFHLFNPSWKMIVFRMIPPDTAVEVFMSFPVEEQEKMLEDLTTSEIRTILNEMSVDDRTGLFEEMPAELVKKFMSYLYYEEREIAQQILNYPENSVGRLMTPDFVQLYEDMTVEAALEHIKQIGLKTETIYHAYVLNAERKLIGVVSLKKIVLAQAGALIKDIMFRDVKKINVYRDQEEALGIFKKYDLLALPVIDNNEKLLGIITFDDLVDVIDEEATEDFQRIAAVVPIEEPYLETNLFNILWKRSFWLILLVILGSASGFILQKFQLTIQKWIALSFFLPMLVDTAGNAGTQSSTIVIRSLAVGEIKINDFLKVALRESMLGILLGGILALACILRVFFQEYNWGLSLSVGLSMGLTVIISAVIGASLPIILKKIKLDPALMSGPLLTTIIDILGITIYFWIANKFLFLLRI</sequence>
<dbReference type="InterPro" id="IPR006668">
    <property type="entry name" value="Mg_transptr_MgtE_intracell_dom"/>
</dbReference>
<dbReference type="SUPFAM" id="SSF161093">
    <property type="entry name" value="MgtE membrane domain-like"/>
    <property type="match status" value="1"/>
</dbReference>
<dbReference type="CDD" id="cd04606">
    <property type="entry name" value="CBS_pair_Mg_transporter"/>
    <property type="match status" value="1"/>
</dbReference>
<dbReference type="PANTHER" id="PTHR43773:SF1">
    <property type="entry name" value="MAGNESIUM TRANSPORTER MGTE"/>
    <property type="match status" value="1"/>
</dbReference>
<comment type="subcellular location">
    <subcellularLocation>
        <location evidence="9">Cell membrane</location>
        <topology evidence="9">Multi-pass membrane protein</topology>
    </subcellularLocation>
    <subcellularLocation>
        <location evidence="1">Membrane</location>
        <topology evidence="1">Multi-pass membrane protein</topology>
    </subcellularLocation>
</comment>
<keyword evidence="12" id="KW-1185">Reference proteome</keyword>
<accession>A0A410P7D3</accession>
<keyword evidence="9" id="KW-0479">Metal-binding</keyword>
<feature type="transmembrane region" description="Helical" evidence="9">
    <location>
        <begin position="283"/>
        <end position="300"/>
    </location>
</feature>
<dbReference type="PANTHER" id="PTHR43773">
    <property type="entry name" value="MAGNESIUM TRANSPORTER MGTE"/>
    <property type="match status" value="1"/>
</dbReference>
<evidence type="ECO:0000256" key="7">
    <source>
        <dbReference type="ARBA" id="ARBA00023136"/>
    </source>
</evidence>
<keyword evidence="7 9" id="KW-0472">Membrane</keyword>
<evidence type="ECO:0000256" key="6">
    <source>
        <dbReference type="ARBA" id="ARBA00022989"/>
    </source>
</evidence>
<keyword evidence="9" id="KW-1003">Cell membrane</keyword>
<dbReference type="GO" id="GO:0046872">
    <property type="term" value="F:metal ion binding"/>
    <property type="evidence" value="ECO:0007669"/>
    <property type="project" value="UniProtKB-KW"/>
</dbReference>
<evidence type="ECO:0000256" key="5">
    <source>
        <dbReference type="ARBA" id="ARBA00022842"/>
    </source>
</evidence>
<dbReference type="Gene3D" id="1.25.60.10">
    <property type="entry name" value="MgtE N-terminal domain-like"/>
    <property type="match status" value="1"/>
</dbReference>
<dbReference type="InterPro" id="IPR036739">
    <property type="entry name" value="SLC41_membr_dom_sf"/>
</dbReference>
<dbReference type="PROSITE" id="PS51371">
    <property type="entry name" value="CBS"/>
    <property type="match status" value="2"/>
</dbReference>
<dbReference type="SMART" id="SM00924">
    <property type="entry name" value="MgtE_N"/>
    <property type="match status" value="1"/>
</dbReference>
<organism evidence="11 12">
    <name type="scientific">Velamenicoccus archaeovorus</name>
    <dbReference type="NCBI Taxonomy" id="1930593"/>
    <lineage>
        <taxon>Bacteria</taxon>
        <taxon>Pseudomonadati</taxon>
        <taxon>Candidatus Omnitrophota</taxon>
        <taxon>Candidatus Velamenicoccus</taxon>
    </lineage>
</organism>
<reference evidence="11 12" key="1">
    <citation type="submission" date="2017-01" db="EMBL/GenBank/DDBJ databases">
        <title>First insights into the biology of 'candidatus Vampirococcus archaeovorus'.</title>
        <authorList>
            <person name="Kizina J."/>
            <person name="Jordan S."/>
            <person name="Stueber K."/>
            <person name="Reinhardt R."/>
            <person name="Harder J."/>
        </authorList>
    </citation>
    <scope>NUCLEOTIDE SEQUENCE [LARGE SCALE GENOMIC DNA]</scope>
    <source>
        <strain evidence="11 12">LiM</strain>
    </source>
</reference>
<evidence type="ECO:0000259" key="10">
    <source>
        <dbReference type="PROSITE" id="PS51371"/>
    </source>
</evidence>
<dbReference type="InterPro" id="IPR000644">
    <property type="entry name" value="CBS_dom"/>
</dbReference>
<feature type="transmembrane region" description="Helical" evidence="9">
    <location>
        <begin position="359"/>
        <end position="377"/>
    </location>
</feature>
<dbReference type="SUPFAM" id="SSF158791">
    <property type="entry name" value="MgtE N-terminal domain-like"/>
    <property type="match status" value="1"/>
</dbReference>
<keyword evidence="4 9" id="KW-0812">Transmembrane</keyword>
<evidence type="ECO:0000256" key="1">
    <source>
        <dbReference type="ARBA" id="ARBA00004141"/>
    </source>
</evidence>
<comment type="function">
    <text evidence="9">Acts as a magnesium transporter.</text>
</comment>
<comment type="subunit">
    <text evidence="9">Homodimer.</text>
</comment>
<dbReference type="InterPro" id="IPR046342">
    <property type="entry name" value="CBS_dom_sf"/>
</dbReference>
<dbReference type="Gene3D" id="3.10.580.10">
    <property type="entry name" value="CBS-domain"/>
    <property type="match status" value="1"/>
</dbReference>
<evidence type="ECO:0000256" key="3">
    <source>
        <dbReference type="ARBA" id="ARBA00022448"/>
    </source>
</evidence>
<evidence type="ECO:0000256" key="9">
    <source>
        <dbReference type="RuleBase" id="RU362011"/>
    </source>
</evidence>
<evidence type="ECO:0000256" key="2">
    <source>
        <dbReference type="ARBA" id="ARBA00009749"/>
    </source>
</evidence>
<keyword evidence="8" id="KW-0129">CBS domain</keyword>